<dbReference type="CDD" id="cd02892">
    <property type="entry name" value="SQCY_1"/>
    <property type="match status" value="1"/>
</dbReference>
<dbReference type="GO" id="GO:0016104">
    <property type="term" value="P:triterpenoid biosynthetic process"/>
    <property type="evidence" value="ECO:0007669"/>
    <property type="project" value="InterPro"/>
</dbReference>
<dbReference type="FunFam" id="1.50.10.20:FF:000002">
    <property type="entry name" value="Terpene cyclase/mutase family member"/>
    <property type="match status" value="1"/>
</dbReference>
<dbReference type="InterPro" id="IPR032697">
    <property type="entry name" value="SQ_cyclase_N"/>
</dbReference>
<dbReference type="EMBL" id="CP039345">
    <property type="protein sequence ID" value="QCD77065.1"/>
    <property type="molecule type" value="Genomic_DNA"/>
</dbReference>
<protein>
    <recommendedName>
        <fullName evidence="4">Terpene cyclase/mutase family member</fullName>
        <ecNumber evidence="4">5.4.99.-</ecNumber>
    </recommendedName>
</protein>
<name>A0A4D6KKB5_VIGUN</name>
<dbReference type="AlphaFoldDB" id="A0A4D6KKB5"/>
<dbReference type="PANTHER" id="PTHR11764">
    <property type="entry name" value="TERPENE CYCLASE/MUTASE FAMILY MEMBER"/>
    <property type="match status" value="1"/>
</dbReference>
<dbReference type="EC" id="5.4.99.-" evidence="4"/>
<accession>A0A4D6KKB5</accession>
<keyword evidence="2" id="KW-0677">Repeat</keyword>
<evidence type="ECO:0000256" key="2">
    <source>
        <dbReference type="ARBA" id="ARBA00022737"/>
    </source>
</evidence>
<proteinExistence type="inferred from homology"/>
<evidence type="ECO:0000313" key="8">
    <source>
        <dbReference type="Proteomes" id="UP000501690"/>
    </source>
</evidence>
<evidence type="ECO:0000256" key="3">
    <source>
        <dbReference type="ARBA" id="ARBA00023235"/>
    </source>
</evidence>
<dbReference type="NCBIfam" id="TIGR01787">
    <property type="entry name" value="squalene_cyclas"/>
    <property type="match status" value="1"/>
</dbReference>
<evidence type="ECO:0000259" key="6">
    <source>
        <dbReference type="Pfam" id="PF13249"/>
    </source>
</evidence>
<dbReference type="Gene3D" id="1.50.10.20">
    <property type="match status" value="2"/>
</dbReference>
<dbReference type="Proteomes" id="UP000501690">
    <property type="component" value="Linkage Group LG1"/>
</dbReference>
<keyword evidence="8" id="KW-1185">Reference proteome</keyword>
<comment type="similarity">
    <text evidence="1 4">Belongs to the terpene cyclase/mutase family.</text>
</comment>
<reference evidence="7 8" key="1">
    <citation type="submission" date="2019-04" db="EMBL/GenBank/DDBJ databases">
        <title>An improved genome assembly and genetic linkage map for asparagus bean, Vigna unguiculata ssp. sesquipedialis.</title>
        <authorList>
            <person name="Xia Q."/>
            <person name="Zhang R."/>
            <person name="Dong Y."/>
        </authorList>
    </citation>
    <scope>NUCLEOTIDE SEQUENCE [LARGE SCALE GENOMIC DNA]</scope>
    <source>
        <tissue evidence="7">Leaf</tissue>
    </source>
</reference>
<dbReference type="FunFam" id="1.50.10.20:FF:000015">
    <property type="entry name" value="Terpene cyclase/mutase family member"/>
    <property type="match status" value="1"/>
</dbReference>
<dbReference type="InterPro" id="IPR018333">
    <property type="entry name" value="Squalene_cyclase"/>
</dbReference>
<evidence type="ECO:0000313" key="7">
    <source>
        <dbReference type="EMBL" id="QCD77065.1"/>
    </source>
</evidence>
<feature type="domain" description="Squalene cyclase C-terminal" evidence="5">
    <location>
        <begin position="417"/>
        <end position="752"/>
    </location>
</feature>
<organism evidence="7 8">
    <name type="scientific">Vigna unguiculata</name>
    <name type="common">Cowpea</name>
    <dbReference type="NCBI Taxonomy" id="3917"/>
    <lineage>
        <taxon>Eukaryota</taxon>
        <taxon>Viridiplantae</taxon>
        <taxon>Streptophyta</taxon>
        <taxon>Embryophyta</taxon>
        <taxon>Tracheophyta</taxon>
        <taxon>Spermatophyta</taxon>
        <taxon>Magnoliopsida</taxon>
        <taxon>eudicotyledons</taxon>
        <taxon>Gunneridae</taxon>
        <taxon>Pentapetalae</taxon>
        <taxon>rosids</taxon>
        <taxon>fabids</taxon>
        <taxon>Fabales</taxon>
        <taxon>Fabaceae</taxon>
        <taxon>Papilionoideae</taxon>
        <taxon>50 kb inversion clade</taxon>
        <taxon>NPAAA clade</taxon>
        <taxon>indigoferoid/millettioid clade</taxon>
        <taxon>Phaseoleae</taxon>
        <taxon>Vigna</taxon>
    </lineage>
</organism>
<sequence>MWRLKIADGGKSPYIFSTNNFVGRQIWEFDSEARSDEERAQVEEARLHFHQNRFQRKACGDRLWRFQILKENEFKQRIRKVKIEEDEEITWEKATQTIKRASHYLSALQTSDGHWPAHLAGCHFFTPIMIISIYSTGHLDSVISEKHRKEILRYLYNHQNEDGGWGLHIEGPSTMYCTALNYVTLRILGEGPNGGHNNACANARNWIHDHGTITLMPSWGKFWLSVLGIVDWSGCNPLPPEFWILPTFLPMHPAKMWYYCRHVYMPMSYIYGKRFVCPVTPLITSLREELFTEPYDEKTWKKARHKCAKEDLYYPHHWIQDLIWDTAYVLTEPLLTRWPFNKIREKALEVAIKGIHYEDENTRYIHGGCINKSGSLLACWVDDPNGDSFKKHLARVPDYLWLSEDGMCVQAINTQSWDAGFAVQAFLASGLIDDLGPTLEKAHDFIKKSQIVENRPGDFKSRFHHISKGAWAFADRDHGLQLSDGTAECLKCCLLLSMLPEEIVGEKLETERIYDSVDFLLSLQSKNGGISAWEPARAQKWLENLNPAEFLADIVIEYEYIECTGSTIQALVLFKKLYPNYRREEIENLIVKACKYLEDQQSSKGTWVGIWAVCFTYSAWFALGGLAAAGNTYSNCAAIRKAVKFLLSTQNDDGGWGESYLSCPLKTYVGLEGNRSHVVQTAWALMALINGGQAERDPTPLHRAAKLLINSQLEDGDWPQQEAVGAYKSSCVLHYPFYRNYFPIWALSEYRNKVLVPSTTTKLEKS</sequence>
<dbReference type="SFLD" id="SFLDG01016">
    <property type="entry name" value="Prenyltransferase_Like_2"/>
    <property type="match status" value="1"/>
</dbReference>
<dbReference type="PANTHER" id="PTHR11764:SF58">
    <property type="entry name" value="BETA-AMYRIN SYNTHASE-RELATED"/>
    <property type="match status" value="1"/>
</dbReference>
<dbReference type="SUPFAM" id="SSF48239">
    <property type="entry name" value="Terpenoid cyclases/Protein prenyltransferases"/>
    <property type="match status" value="2"/>
</dbReference>
<evidence type="ECO:0000256" key="1">
    <source>
        <dbReference type="ARBA" id="ARBA00009755"/>
    </source>
</evidence>
<keyword evidence="3 4" id="KW-0413">Isomerase</keyword>
<dbReference type="Pfam" id="PF13249">
    <property type="entry name" value="SQHop_cyclase_N"/>
    <property type="match status" value="1"/>
</dbReference>
<dbReference type="InterPro" id="IPR008930">
    <property type="entry name" value="Terpenoid_cyclase/PrenylTrfase"/>
</dbReference>
<dbReference type="Pfam" id="PF13243">
    <property type="entry name" value="SQHop_cyclase_C"/>
    <property type="match status" value="1"/>
</dbReference>
<dbReference type="GO" id="GO:0042300">
    <property type="term" value="F:beta-amyrin synthase activity"/>
    <property type="evidence" value="ECO:0007669"/>
    <property type="project" value="TreeGrafter"/>
</dbReference>
<dbReference type="GO" id="GO:0005811">
    <property type="term" value="C:lipid droplet"/>
    <property type="evidence" value="ECO:0007669"/>
    <property type="project" value="InterPro"/>
</dbReference>
<feature type="domain" description="Squalene cyclase N-terminal" evidence="6">
    <location>
        <begin position="98"/>
        <end position="356"/>
    </location>
</feature>
<gene>
    <name evidence="7" type="ORF">DEO72_LG1g687</name>
</gene>
<evidence type="ECO:0000256" key="4">
    <source>
        <dbReference type="RuleBase" id="RU362003"/>
    </source>
</evidence>
<dbReference type="InterPro" id="IPR032696">
    <property type="entry name" value="SQ_cyclase_C"/>
</dbReference>
<evidence type="ECO:0000259" key="5">
    <source>
        <dbReference type="Pfam" id="PF13243"/>
    </source>
</evidence>